<dbReference type="EMBL" id="CP002161">
    <property type="protein sequence ID" value="ADM89726.1"/>
    <property type="molecule type" value="Genomic_DNA"/>
</dbReference>
<keyword evidence="3" id="KW-0813">Transport</keyword>
<evidence type="ECO:0000256" key="8">
    <source>
        <dbReference type="SAM" id="Phobius"/>
    </source>
</evidence>
<dbReference type="GO" id="GO:0048038">
    <property type="term" value="F:quinone binding"/>
    <property type="evidence" value="ECO:0007669"/>
    <property type="project" value="UniProtKB-KW"/>
</dbReference>
<dbReference type="InterPro" id="IPR038430">
    <property type="entry name" value="NDAH_ubi_oxred_su3_sf"/>
</dbReference>
<dbReference type="GO" id="GO:0005886">
    <property type="term" value="C:plasma membrane"/>
    <property type="evidence" value="ECO:0007669"/>
    <property type="project" value="UniProtKB-SubCell"/>
</dbReference>
<comment type="subcellular location">
    <subcellularLocation>
        <location evidence="7">Cell membrane</location>
        <topology evidence="7">Multi-pass membrane protein</topology>
    </subcellularLocation>
    <subcellularLocation>
        <location evidence="1">Membrane</location>
    </subcellularLocation>
</comment>
<gene>
    <name evidence="9" type="primary">nuoA</name>
    <name evidence="9" type="ordered locus">ZICARI_109</name>
</gene>
<evidence type="ECO:0000256" key="5">
    <source>
        <dbReference type="ARBA" id="ARBA00022989"/>
    </source>
</evidence>
<organism evidence="9 10">
    <name type="scientific">Zinderia insecticola (strain CARI)</name>
    <dbReference type="NCBI Taxonomy" id="871271"/>
    <lineage>
        <taxon>Bacteria</taxon>
        <taxon>Pseudomonadati</taxon>
        <taxon>Pseudomonadota</taxon>
        <taxon>Betaproteobacteria</taxon>
        <taxon>Burkholderiales</taxon>
        <taxon>Oxalobacteraceae</taxon>
        <taxon>Candidatus Zinderia</taxon>
    </lineage>
</organism>
<feature type="transmembrane region" description="Helical" evidence="8">
    <location>
        <begin position="88"/>
        <end position="109"/>
    </location>
</feature>
<keyword evidence="7" id="KW-0520">NAD</keyword>
<keyword evidence="7" id="KW-0874">Quinone</keyword>
<keyword evidence="10" id="KW-1185">Reference proteome</keyword>
<keyword evidence="9" id="KW-0830">Ubiquinone</keyword>
<feature type="transmembrane region" description="Helical" evidence="8">
    <location>
        <begin position="6"/>
        <end position="28"/>
    </location>
</feature>
<keyword evidence="5 8" id="KW-1133">Transmembrane helix</keyword>
<keyword evidence="6 8" id="KW-0472">Membrane</keyword>
<evidence type="ECO:0000256" key="6">
    <source>
        <dbReference type="ARBA" id="ARBA00023136"/>
    </source>
</evidence>
<accession>E0TIU9</accession>
<reference evidence="9 10" key="1">
    <citation type="journal article" date="2010" name="Genome Biol. Evol.">
        <title>Functional convergence in reduced genomes of bacterial symbionts spanning 200 My of evolution.</title>
        <authorList>
            <person name="McCutcheon J.P."/>
            <person name="Moran N.A."/>
        </authorList>
    </citation>
    <scope>NUCLEOTIDE SEQUENCE [LARGE SCALE GENOMIC DNA]</scope>
    <source>
        <strain evidence="9 10">CARI</strain>
    </source>
</reference>
<name>E0TIU9_ZINIC</name>
<dbReference type="HOGENOM" id="CLU_119549_1_1_4"/>
<dbReference type="STRING" id="871271.ZICARI_109"/>
<dbReference type="GO" id="GO:0030964">
    <property type="term" value="C:NADH dehydrogenase complex"/>
    <property type="evidence" value="ECO:0007669"/>
    <property type="project" value="TreeGrafter"/>
</dbReference>
<dbReference type="Proteomes" id="UP000001303">
    <property type="component" value="Chromosome"/>
</dbReference>
<evidence type="ECO:0000256" key="4">
    <source>
        <dbReference type="ARBA" id="ARBA00022692"/>
    </source>
</evidence>
<evidence type="ECO:0000256" key="3">
    <source>
        <dbReference type="ARBA" id="ARBA00022448"/>
    </source>
</evidence>
<evidence type="ECO:0000313" key="10">
    <source>
        <dbReference type="Proteomes" id="UP000001303"/>
    </source>
</evidence>
<evidence type="ECO:0000256" key="1">
    <source>
        <dbReference type="ARBA" id="ARBA00004370"/>
    </source>
</evidence>
<comment type="function">
    <text evidence="7">NDH-1 shuttles electrons from NADH, via FMN and iron-sulfur (Fe-S) centers, to quinones in the respiratory chain.</text>
</comment>
<dbReference type="Gene3D" id="1.20.58.1610">
    <property type="entry name" value="NADH:ubiquinone/plastoquinone oxidoreductase, chain 3"/>
    <property type="match status" value="1"/>
</dbReference>
<dbReference type="AlphaFoldDB" id="E0TIU9"/>
<dbReference type="GO" id="GO:0008137">
    <property type="term" value="F:NADH dehydrogenase (ubiquinone) activity"/>
    <property type="evidence" value="ECO:0007669"/>
    <property type="project" value="InterPro"/>
</dbReference>
<dbReference type="PANTHER" id="PTHR11058">
    <property type="entry name" value="NADH-UBIQUINONE OXIDOREDUCTASE CHAIN 3"/>
    <property type="match status" value="1"/>
</dbReference>
<dbReference type="EC" id="7.1.1.-" evidence="7"/>
<comment type="catalytic activity">
    <reaction evidence="7">
        <text>a quinone + NADH + 5 H(+)(in) = a quinol + NAD(+) + 4 H(+)(out)</text>
        <dbReference type="Rhea" id="RHEA:57888"/>
        <dbReference type="ChEBI" id="CHEBI:15378"/>
        <dbReference type="ChEBI" id="CHEBI:24646"/>
        <dbReference type="ChEBI" id="CHEBI:57540"/>
        <dbReference type="ChEBI" id="CHEBI:57945"/>
        <dbReference type="ChEBI" id="CHEBI:132124"/>
    </reaction>
</comment>
<evidence type="ECO:0000256" key="7">
    <source>
        <dbReference type="RuleBase" id="RU003639"/>
    </source>
</evidence>
<sequence length="116" mass="14128">MNNYIYIFLFIIISLIFSILPQIFGYLLSNNEDNKQKKNSYECGCDIFSKINTKFKINYYIIAILFIIFDIENLFFFTWGNIRNFLNIYKYFSIIFFLLEILIIIFYILNKKIFNL</sequence>
<protein>
    <recommendedName>
        <fullName evidence="7">NADH-quinone oxidoreductase subunit</fullName>
        <ecNumber evidence="7">7.1.1.-</ecNumber>
    </recommendedName>
</protein>
<dbReference type="KEGG" id="zin:ZICARI_109"/>
<comment type="similarity">
    <text evidence="2 7">Belongs to the complex I subunit 3 family.</text>
</comment>
<dbReference type="PANTHER" id="PTHR11058:SF9">
    <property type="entry name" value="NADH-UBIQUINONE OXIDOREDUCTASE CHAIN 3"/>
    <property type="match status" value="1"/>
</dbReference>
<evidence type="ECO:0000256" key="2">
    <source>
        <dbReference type="ARBA" id="ARBA00008472"/>
    </source>
</evidence>
<dbReference type="Pfam" id="PF00507">
    <property type="entry name" value="Oxidored_q4"/>
    <property type="match status" value="1"/>
</dbReference>
<evidence type="ECO:0000313" key="9">
    <source>
        <dbReference type="EMBL" id="ADM89726.1"/>
    </source>
</evidence>
<dbReference type="InterPro" id="IPR000440">
    <property type="entry name" value="NADH_UbQ/plastoQ_OxRdtase_su3"/>
</dbReference>
<feature type="transmembrane region" description="Helical" evidence="8">
    <location>
        <begin position="59"/>
        <end position="82"/>
    </location>
</feature>
<keyword evidence="4 7" id="KW-0812">Transmembrane</keyword>
<proteinExistence type="inferred from homology"/>